<feature type="compositionally biased region" description="Basic and acidic residues" evidence="1">
    <location>
        <begin position="53"/>
        <end position="65"/>
    </location>
</feature>
<sequence length="741" mass="83104">MGSNWLMTYYEDEDDDAHTVEVAYGEDPVIYDPSGSAESTGTKSTVDEDDSHFEDVRDRKSKSDDDASTTSTKKKNEELGIGSVALVAIIGLSGYAFWKYALGSPTTFTETKEGFVQLWENTKNISFDDFKDVLENGLDGLDFGSFFNNDPRVGDNATYVWKEEYIHPYEGGLHLTLLNALDDTWQQEFQDAVGDWVESTALDLETERVEVDHNCTRVDGVMVVCNANFGETGWVGINENELWDNVIYSSVAKMNEYYLRNAEYAHRRYTMCHEIGHGFGLPHTDENPYNQDQGNCLDYTTTPQNNLYPGQLNYQKLHRMYNLYSKRRLRREMEDGRLGKNRKTQCIISDHIPRCKIQVYVLSAKDWLMLSKNYGAFANAMLNVDCRPPRTGHLLRLLFNKDNSPTPAATPSPASSSTKTSSSKSFFSRDSSKKNQAPAAPSPRKQSSKKKSKKEVVQPEAAPRKKKRRVVAALATTAVVGGAGFAVWKYALGSPTTTAEALEGLGDFTNVLKDGLKGLDFGKFFDNDPSAGDANVYTWRSDFIQPDNGGLHLTLLNALDDTWQDEFSDAVSDWVESPALSLEIDRVDVDYECNRVDGAMVICNANFGETGWVGINQNEIKRDVIVSSVTKMNEFYLRNAEYEHRRYTMCHEVGHGFGLPHTDEDPYNENLGNCLDYTKDPGGGGNLYPGAVNLQKLKNMYLSRRKLSSVEGKDGSVIETHMLVVDPSLIEDYESYEEVQA</sequence>
<evidence type="ECO:0000256" key="2">
    <source>
        <dbReference type="SAM" id="Phobius"/>
    </source>
</evidence>
<reference evidence="3 4" key="1">
    <citation type="submission" date="2024-10" db="EMBL/GenBank/DDBJ databases">
        <title>Updated reference genomes for cyclostephanoid diatoms.</title>
        <authorList>
            <person name="Roberts W.R."/>
            <person name="Alverson A.J."/>
        </authorList>
    </citation>
    <scope>NUCLEOTIDE SEQUENCE [LARGE SCALE GENOMIC DNA]</scope>
    <source>
        <strain evidence="3 4">AJA010-31</strain>
    </source>
</reference>
<evidence type="ECO:0000313" key="4">
    <source>
        <dbReference type="Proteomes" id="UP001530400"/>
    </source>
</evidence>
<feature type="region of interest" description="Disordered" evidence="1">
    <location>
        <begin position="402"/>
        <end position="468"/>
    </location>
</feature>
<dbReference type="EMBL" id="JALLPJ020000758">
    <property type="protein sequence ID" value="KAL3783634.1"/>
    <property type="molecule type" value="Genomic_DNA"/>
</dbReference>
<evidence type="ECO:0008006" key="5">
    <source>
        <dbReference type="Google" id="ProtNLM"/>
    </source>
</evidence>
<feature type="compositionally biased region" description="Low complexity" evidence="1">
    <location>
        <begin position="404"/>
        <end position="445"/>
    </location>
</feature>
<proteinExistence type="predicted"/>
<dbReference type="Gene3D" id="3.40.390.10">
    <property type="entry name" value="Collagenase (Catalytic Domain)"/>
    <property type="match status" value="2"/>
</dbReference>
<evidence type="ECO:0000256" key="1">
    <source>
        <dbReference type="SAM" id="MobiDB-lite"/>
    </source>
</evidence>
<keyword evidence="2" id="KW-0472">Membrane</keyword>
<feature type="transmembrane region" description="Helical" evidence="2">
    <location>
        <begin position="79"/>
        <end position="98"/>
    </location>
</feature>
<dbReference type="AlphaFoldDB" id="A0ABD3P773"/>
<name>A0ABD3P773_9STRA</name>
<keyword evidence="2" id="KW-0812">Transmembrane</keyword>
<protein>
    <recommendedName>
        <fullName evidence="5">Peptidase M10 metallopeptidase domain-containing protein</fullName>
    </recommendedName>
</protein>
<accession>A0ABD3P773</accession>
<evidence type="ECO:0000313" key="3">
    <source>
        <dbReference type="EMBL" id="KAL3783634.1"/>
    </source>
</evidence>
<dbReference type="SUPFAM" id="SSF55486">
    <property type="entry name" value="Metalloproteases ('zincins'), catalytic domain"/>
    <property type="match status" value="2"/>
</dbReference>
<dbReference type="Proteomes" id="UP001530400">
    <property type="component" value="Unassembled WGS sequence"/>
</dbReference>
<comment type="caution">
    <text evidence="3">The sequence shown here is derived from an EMBL/GenBank/DDBJ whole genome shotgun (WGS) entry which is preliminary data.</text>
</comment>
<gene>
    <name evidence="3" type="ORF">ACHAWO_001252</name>
</gene>
<dbReference type="InterPro" id="IPR024079">
    <property type="entry name" value="MetalloPept_cat_dom_sf"/>
</dbReference>
<keyword evidence="4" id="KW-1185">Reference proteome</keyword>
<keyword evidence="2" id="KW-1133">Transmembrane helix</keyword>
<feature type="region of interest" description="Disordered" evidence="1">
    <location>
        <begin position="25"/>
        <end position="74"/>
    </location>
</feature>
<organism evidence="3 4">
    <name type="scientific">Cyclotella atomus</name>
    <dbReference type="NCBI Taxonomy" id="382360"/>
    <lineage>
        <taxon>Eukaryota</taxon>
        <taxon>Sar</taxon>
        <taxon>Stramenopiles</taxon>
        <taxon>Ochrophyta</taxon>
        <taxon>Bacillariophyta</taxon>
        <taxon>Coscinodiscophyceae</taxon>
        <taxon>Thalassiosirophycidae</taxon>
        <taxon>Stephanodiscales</taxon>
        <taxon>Stephanodiscaceae</taxon>
        <taxon>Cyclotella</taxon>
    </lineage>
</organism>